<keyword evidence="2" id="KW-1185">Reference proteome</keyword>
<dbReference type="OrthoDB" id="112641at2759"/>
<evidence type="ECO:0000313" key="2">
    <source>
        <dbReference type="Proteomes" id="UP000198211"/>
    </source>
</evidence>
<sequence>MGIPLKYMNEGIPKNCDGRDWQTYKWAMEIVFKEKGLEAIAEGKLQKAALSDAKNEDEFDQKEMKIMRMVGTSVPPEILHQIRDNTTGSGMWASLCDLFENKDCKTVKDHTIRCLRNELWSIKFHLETLQYNVDDIDMVEMLCESLPDQPYCTSEDRLS</sequence>
<accession>A0A225V1B6</accession>
<protein>
    <submittedName>
        <fullName evidence="1">Multidrug resistance protein ABC transporter</fullName>
    </submittedName>
</protein>
<comment type="caution">
    <text evidence="1">The sequence shown here is derived from an EMBL/GenBank/DDBJ whole genome shotgun (WGS) entry which is preliminary data.</text>
</comment>
<dbReference type="Pfam" id="PF14223">
    <property type="entry name" value="Retrotran_gag_2"/>
    <property type="match status" value="1"/>
</dbReference>
<dbReference type="AlphaFoldDB" id="A0A225V1B6"/>
<proteinExistence type="predicted"/>
<reference evidence="2" key="1">
    <citation type="submission" date="2017-03" db="EMBL/GenBank/DDBJ databases">
        <title>Phytopthora megakarya and P. palmivora, two closely related causual agents of cacao black pod achieved similar genome size and gene model numbers by different mechanisms.</title>
        <authorList>
            <person name="Ali S."/>
            <person name="Shao J."/>
            <person name="Larry D.J."/>
            <person name="Kronmiller B."/>
            <person name="Shen D."/>
            <person name="Strem M.D."/>
            <person name="Melnick R.L."/>
            <person name="Guiltinan M.J."/>
            <person name="Tyler B.M."/>
            <person name="Meinhardt L.W."/>
            <person name="Bailey B.A."/>
        </authorList>
    </citation>
    <scope>NUCLEOTIDE SEQUENCE [LARGE SCALE GENOMIC DNA]</scope>
    <source>
        <strain evidence="2">zdho120</strain>
    </source>
</reference>
<evidence type="ECO:0000313" key="1">
    <source>
        <dbReference type="EMBL" id="OWY98943.1"/>
    </source>
</evidence>
<organism evidence="1 2">
    <name type="scientific">Phytophthora megakarya</name>
    <dbReference type="NCBI Taxonomy" id="4795"/>
    <lineage>
        <taxon>Eukaryota</taxon>
        <taxon>Sar</taxon>
        <taxon>Stramenopiles</taxon>
        <taxon>Oomycota</taxon>
        <taxon>Peronosporomycetes</taxon>
        <taxon>Peronosporales</taxon>
        <taxon>Peronosporaceae</taxon>
        <taxon>Phytophthora</taxon>
    </lineage>
</organism>
<dbReference type="EMBL" id="NBNE01008927">
    <property type="protein sequence ID" value="OWY98943.1"/>
    <property type="molecule type" value="Genomic_DNA"/>
</dbReference>
<name>A0A225V1B6_9STRA</name>
<dbReference type="Proteomes" id="UP000198211">
    <property type="component" value="Unassembled WGS sequence"/>
</dbReference>
<gene>
    <name evidence="1" type="ORF">PHMEG_00030153</name>
</gene>